<reference evidence="9 10" key="1">
    <citation type="journal article" date="2020" name="Microbiol. Resour. Announc.">
        <title>Draft Genome Sequence of a Cladosporium Species Isolated from the Mesophotic Ascidian Didemnum maculosum.</title>
        <authorList>
            <person name="Gioti A."/>
            <person name="Siaperas R."/>
            <person name="Nikolaivits E."/>
            <person name="Le Goff G."/>
            <person name="Ouazzani J."/>
            <person name="Kotoulas G."/>
            <person name="Topakas E."/>
        </authorList>
    </citation>
    <scope>NUCLEOTIDE SEQUENCE [LARGE SCALE GENOMIC DNA]</scope>
    <source>
        <strain evidence="9 10">TM138-S3</strain>
    </source>
</reference>
<organism evidence="9 10">
    <name type="scientific">Cladosporium halotolerans</name>
    <dbReference type="NCBI Taxonomy" id="1052096"/>
    <lineage>
        <taxon>Eukaryota</taxon>
        <taxon>Fungi</taxon>
        <taxon>Dikarya</taxon>
        <taxon>Ascomycota</taxon>
        <taxon>Pezizomycotina</taxon>
        <taxon>Dothideomycetes</taxon>
        <taxon>Dothideomycetidae</taxon>
        <taxon>Cladosporiales</taxon>
        <taxon>Cladosporiaceae</taxon>
        <taxon>Cladosporium</taxon>
    </lineage>
</organism>
<protein>
    <recommendedName>
        <fullName evidence="2">prephenate dehydratase</fullName>
        <ecNumber evidence="2">4.2.1.51</ecNumber>
    </recommendedName>
</protein>
<dbReference type="RefSeq" id="XP_069227460.1">
    <property type="nucleotide sequence ID" value="XM_069374983.1"/>
</dbReference>
<evidence type="ECO:0000313" key="10">
    <source>
        <dbReference type="Proteomes" id="UP000803884"/>
    </source>
</evidence>
<dbReference type="Proteomes" id="UP000803884">
    <property type="component" value="Unassembled WGS sequence"/>
</dbReference>
<dbReference type="EMBL" id="JAAQHG020000026">
    <property type="protein sequence ID" value="KAL1584354.1"/>
    <property type="molecule type" value="Genomic_DNA"/>
</dbReference>
<dbReference type="InterPro" id="IPR002912">
    <property type="entry name" value="ACT_dom"/>
</dbReference>
<dbReference type="GO" id="GO:0004664">
    <property type="term" value="F:prephenate dehydratase activity"/>
    <property type="evidence" value="ECO:0007669"/>
    <property type="project" value="UniProtKB-EC"/>
</dbReference>
<dbReference type="Gene3D" id="3.30.70.260">
    <property type="match status" value="1"/>
</dbReference>
<dbReference type="AlphaFoldDB" id="A0AB34KHD4"/>
<evidence type="ECO:0000256" key="2">
    <source>
        <dbReference type="ARBA" id="ARBA00013147"/>
    </source>
</evidence>
<evidence type="ECO:0000256" key="1">
    <source>
        <dbReference type="ARBA" id="ARBA00004741"/>
    </source>
</evidence>
<feature type="domain" description="ACT" evidence="8">
    <location>
        <begin position="236"/>
        <end position="314"/>
    </location>
</feature>
<name>A0AB34KHD4_9PEZI</name>
<evidence type="ECO:0000313" key="9">
    <source>
        <dbReference type="EMBL" id="KAL1584354.1"/>
    </source>
</evidence>
<evidence type="ECO:0000259" key="7">
    <source>
        <dbReference type="PROSITE" id="PS51171"/>
    </source>
</evidence>
<dbReference type="GeneID" id="96007821"/>
<dbReference type="PANTHER" id="PTHR21022:SF19">
    <property type="entry name" value="PREPHENATE DEHYDRATASE-RELATED"/>
    <property type="match status" value="1"/>
</dbReference>
<keyword evidence="6" id="KW-0456">Lyase</keyword>
<dbReference type="SUPFAM" id="SSF55021">
    <property type="entry name" value="ACT-like"/>
    <property type="match status" value="1"/>
</dbReference>
<keyword evidence="4" id="KW-0057">Aromatic amino acid biosynthesis</keyword>
<dbReference type="GO" id="GO:0009094">
    <property type="term" value="P:L-phenylalanine biosynthetic process"/>
    <property type="evidence" value="ECO:0007669"/>
    <property type="project" value="UniProtKB-KW"/>
</dbReference>
<evidence type="ECO:0000256" key="6">
    <source>
        <dbReference type="ARBA" id="ARBA00023239"/>
    </source>
</evidence>
<dbReference type="CDD" id="cd13532">
    <property type="entry name" value="PBP2_PDT_like"/>
    <property type="match status" value="1"/>
</dbReference>
<dbReference type="SUPFAM" id="SSF53850">
    <property type="entry name" value="Periplasmic binding protein-like II"/>
    <property type="match status" value="1"/>
</dbReference>
<feature type="domain" description="Prephenate dehydratase" evidence="7">
    <location>
        <begin position="16"/>
        <end position="209"/>
    </location>
</feature>
<keyword evidence="5" id="KW-0584">Phenylalanine biosynthesis</keyword>
<sequence length="321" mass="34477">MADPQSPTSPLDEETPVAYLGPPASYTHQAALDSFTEPRFVLRPEVSIEDVFQAVASGRASRGVVPFENSSNGSVVFTLDLFADLAGRYSDLVVVNEAYVRVNHCLVGHAAARPSNPHGPDFSRITKVYSHPQAWGQCKAFLAAHLKHAEKQDVSSTSRGAALVAANPQDPTVAAISSSLAAQQSNLAILAPSIQDSQTNTTRFLVLRTLASTLSLDRRTFVESPVEARAYKTLVTFTVSSHESPGALADCLGVFGKRGISLTSINSRPSGEGNWEYVFFVEFRGRKRAEGQGGVVNEALGELGRVSRGWRCLGSWEDGAK</sequence>
<keyword evidence="10" id="KW-1185">Reference proteome</keyword>
<dbReference type="InterPro" id="IPR001086">
    <property type="entry name" value="Preph_deHydtase"/>
</dbReference>
<accession>A0AB34KHD4</accession>
<evidence type="ECO:0000256" key="3">
    <source>
        <dbReference type="ARBA" id="ARBA00022605"/>
    </source>
</evidence>
<evidence type="ECO:0000256" key="5">
    <source>
        <dbReference type="ARBA" id="ARBA00023222"/>
    </source>
</evidence>
<gene>
    <name evidence="9" type="ORF">WHR41_06378</name>
</gene>
<dbReference type="PANTHER" id="PTHR21022">
    <property type="entry name" value="PREPHENATE DEHYDRATASE P PROTEIN"/>
    <property type="match status" value="1"/>
</dbReference>
<dbReference type="InterPro" id="IPR045865">
    <property type="entry name" value="ACT-like_dom_sf"/>
</dbReference>
<dbReference type="EC" id="4.2.1.51" evidence="2"/>
<evidence type="ECO:0000256" key="4">
    <source>
        <dbReference type="ARBA" id="ARBA00023141"/>
    </source>
</evidence>
<dbReference type="CDD" id="cd04905">
    <property type="entry name" value="ACT_CM-PDT"/>
    <property type="match status" value="1"/>
</dbReference>
<dbReference type="Pfam" id="PF01842">
    <property type="entry name" value="ACT"/>
    <property type="match status" value="1"/>
</dbReference>
<dbReference type="PROSITE" id="PS51671">
    <property type="entry name" value="ACT"/>
    <property type="match status" value="1"/>
</dbReference>
<comment type="pathway">
    <text evidence="1">Amino-acid biosynthesis; L-phenylalanine biosynthesis; phenylpyruvate from prephenate: step 1/1.</text>
</comment>
<keyword evidence="3" id="KW-0028">Amino-acid biosynthesis</keyword>
<evidence type="ECO:0000259" key="8">
    <source>
        <dbReference type="PROSITE" id="PS51671"/>
    </source>
</evidence>
<dbReference type="PIRSF" id="PIRSF001500">
    <property type="entry name" value="Chor_mut_pdt_Ppr"/>
    <property type="match status" value="1"/>
</dbReference>
<dbReference type="Gene3D" id="3.40.190.10">
    <property type="entry name" value="Periplasmic binding protein-like II"/>
    <property type="match status" value="2"/>
</dbReference>
<dbReference type="Pfam" id="PF00800">
    <property type="entry name" value="PDT"/>
    <property type="match status" value="1"/>
</dbReference>
<dbReference type="GO" id="GO:0005737">
    <property type="term" value="C:cytoplasm"/>
    <property type="evidence" value="ECO:0007669"/>
    <property type="project" value="TreeGrafter"/>
</dbReference>
<dbReference type="InterPro" id="IPR008242">
    <property type="entry name" value="Chor_mutase/pphenate_deHydtase"/>
</dbReference>
<comment type="caution">
    <text evidence="9">The sequence shown here is derived from an EMBL/GenBank/DDBJ whole genome shotgun (WGS) entry which is preliminary data.</text>
</comment>
<proteinExistence type="predicted"/>
<dbReference type="PROSITE" id="PS51171">
    <property type="entry name" value="PREPHENATE_DEHYDR_3"/>
    <property type="match status" value="1"/>
</dbReference>